<accession>A0A1L9U7G1</accession>
<dbReference type="SUPFAM" id="SSF81383">
    <property type="entry name" value="F-box domain"/>
    <property type="match status" value="1"/>
</dbReference>
<organism evidence="2 3">
    <name type="scientific">Aspergillus brasiliensis (strain CBS 101740 / IMI 381727 / IBT 21946)</name>
    <dbReference type="NCBI Taxonomy" id="767769"/>
    <lineage>
        <taxon>Eukaryota</taxon>
        <taxon>Fungi</taxon>
        <taxon>Dikarya</taxon>
        <taxon>Ascomycota</taxon>
        <taxon>Pezizomycotina</taxon>
        <taxon>Eurotiomycetes</taxon>
        <taxon>Eurotiomycetidae</taxon>
        <taxon>Eurotiales</taxon>
        <taxon>Aspergillaceae</taxon>
        <taxon>Aspergillus</taxon>
        <taxon>Aspergillus subgen. Circumdati</taxon>
    </lineage>
</organism>
<dbReference type="CDD" id="cd09917">
    <property type="entry name" value="F-box_SF"/>
    <property type="match status" value="1"/>
</dbReference>
<dbReference type="AlphaFoldDB" id="A0A1L9U7G1"/>
<dbReference type="EMBL" id="KV878693">
    <property type="protein sequence ID" value="OJJ67604.1"/>
    <property type="molecule type" value="Genomic_DNA"/>
</dbReference>
<dbReference type="InterPro" id="IPR036047">
    <property type="entry name" value="F-box-like_dom_sf"/>
</dbReference>
<proteinExistence type="predicted"/>
<protein>
    <recommendedName>
        <fullName evidence="1">F-box domain-containing protein</fullName>
    </recommendedName>
</protein>
<dbReference type="GeneID" id="93575595"/>
<gene>
    <name evidence="2" type="ORF">ASPBRDRAFT_333182</name>
</gene>
<evidence type="ECO:0000313" key="2">
    <source>
        <dbReference type="EMBL" id="OJJ67604.1"/>
    </source>
</evidence>
<dbReference type="Pfam" id="PF12937">
    <property type="entry name" value="F-box-like"/>
    <property type="match status" value="1"/>
</dbReference>
<name>A0A1L9U7G1_ASPBC</name>
<dbReference type="VEuPathDB" id="FungiDB:ASPBRDRAFT_333182"/>
<evidence type="ECO:0000259" key="1">
    <source>
        <dbReference type="Pfam" id="PF12937"/>
    </source>
</evidence>
<dbReference type="OrthoDB" id="3800738at2759"/>
<keyword evidence="3" id="KW-1185">Reference proteome</keyword>
<dbReference type="InterPro" id="IPR001810">
    <property type="entry name" value="F-box_dom"/>
</dbReference>
<reference evidence="3" key="1">
    <citation type="journal article" date="2017" name="Genome Biol.">
        <title>Comparative genomics reveals high biological diversity and specific adaptations in the industrially and medically important fungal genus Aspergillus.</title>
        <authorList>
            <person name="de Vries R.P."/>
            <person name="Riley R."/>
            <person name="Wiebenga A."/>
            <person name="Aguilar-Osorio G."/>
            <person name="Amillis S."/>
            <person name="Uchima C.A."/>
            <person name="Anderluh G."/>
            <person name="Asadollahi M."/>
            <person name="Askin M."/>
            <person name="Barry K."/>
            <person name="Battaglia E."/>
            <person name="Bayram O."/>
            <person name="Benocci T."/>
            <person name="Braus-Stromeyer S.A."/>
            <person name="Caldana C."/>
            <person name="Canovas D."/>
            <person name="Cerqueira G.C."/>
            <person name="Chen F."/>
            <person name="Chen W."/>
            <person name="Choi C."/>
            <person name="Clum A."/>
            <person name="Dos Santos R.A."/>
            <person name="Damasio A.R."/>
            <person name="Diallinas G."/>
            <person name="Emri T."/>
            <person name="Fekete E."/>
            <person name="Flipphi M."/>
            <person name="Freyberg S."/>
            <person name="Gallo A."/>
            <person name="Gournas C."/>
            <person name="Habgood R."/>
            <person name="Hainaut M."/>
            <person name="Harispe M.L."/>
            <person name="Henrissat B."/>
            <person name="Hilden K.S."/>
            <person name="Hope R."/>
            <person name="Hossain A."/>
            <person name="Karabika E."/>
            <person name="Karaffa L."/>
            <person name="Karanyi Z."/>
            <person name="Krasevec N."/>
            <person name="Kuo A."/>
            <person name="Kusch H."/>
            <person name="LaButti K."/>
            <person name="Lagendijk E.L."/>
            <person name="Lapidus A."/>
            <person name="Levasseur A."/>
            <person name="Lindquist E."/>
            <person name="Lipzen A."/>
            <person name="Logrieco A.F."/>
            <person name="MacCabe A."/>
            <person name="Maekelae M.R."/>
            <person name="Malavazi I."/>
            <person name="Melin P."/>
            <person name="Meyer V."/>
            <person name="Mielnichuk N."/>
            <person name="Miskei M."/>
            <person name="Molnar A.P."/>
            <person name="Mule G."/>
            <person name="Ngan C.Y."/>
            <person name="Orejas M."/>
            <person name="Orosz E."/>
            <person name="Ouedraogo J.P."/>
            <person name="Overkamp K.M."/>
            <person name="Park H.-S."/>
            <person name="Perrone G."/>
            <person name="Piumi F."/>
            <person name="Punt P.J."/>
            <person name="Ram A.F."/>
            <person name="Ramon A."/>
            <person name="Rauscher S."/>
            <person name="Record E."/>
            <person name="Riano-Pachon D.M."/>
            <person name="Robert V."/>
            <person name="Roehrig J."/>
            <person name="Ruller R."/>
            <person name="Salamov A."/>
            <person name="Salih N.S."/>
            <person name="Samson R.A."/>
            <person name="Sandor E."/>
            <person name="Sanguinetti M."/>
            <person name="Schuetze T."/>
            <person name="Sepcic K."/>
            <person name="Shelest E."/>
            <person name="Sherlock G."/>
            <person name="Sophianopoulou V."/>
            <person name="Squina F.M."/>
            <person name="Sun H."/>
            <person name="Susca A."/>
            <person name="Todd R.B."/>
            <person name="Tsang A."/>
            <person name="Unkles S.E."/>
            <person name="van de Wiele N."/>
            <person name="van Rossen-Uffink D."/>
            <person name="Oliveira J.V."/>
            <person name="Vesth T.C."/>
            <person name="Visser J."/>
            <person name="Yu J.-H."/>
            <person name="Zhou M."/>
            <person name="Andersen M.R."/>
            <person name="Archer D.B."/>
            <person name="Baker S.E."/>
            <person name="Benoit I."/>
            <person name="Brakhage A.A."/>
            <person name="Braus G.H."/>
            <person name="Fischer R."/>
            <person name="Frisvad J.C."/>
            <person name="Goldman G.H."/>
            <person name="Houbraken J."/>
            <person name="Oakley B."/>
            <person name="Pocsi I."/>
            <person name="Scazzocchio C."/>
            <person name="Seiboth B."/>
            <person name="vanKuyk P.A."/>
            <person name="Wortman J."/>
            <person name="Dyer P.S."/>
            <person name="Grigoriev I.V."/>
        </authorList>
    </citation>
    <scope>NUCLEOTIDE SEQUENCE [LARGE SCALE GENOMIC DNA]</scope>
    <source>
        <strain evidence="3">CBS 101740 / IMI 381727 / IBT 21946</strain>
    </source>
</reference>
<dbReference type="Proteomes" id="UP000184499">
    <property type="component" value="Unassembled WGS sequence"/>
</dbReference>
<feature type="domain" description="F-box" evidence="1">
    <location>
        <begin position="58"/>
        <end position="92"/>
    </location>
</feature>
<sequence length="306" mass="35386">MSRIVDMDVLEKQESPLCVASNDVLPEPTDQTGRPTTPRADHVERGYIAAHKALAIFEIVEMILVRLSFVDLLRVERVCRSWRMIMHGSISIRRALFLDHSPATSTEEPELNPFFSMWFCPTYYCEYSGDYFIQHGPSKKFSWFEDEKKRDIILRERASWRRMWPSTVPVYLEAVSLHTSDEDPGPGIREHVDLEREHSLLNSDTDGLTLNGFMEAVVSLMNHSKSPEFNIYWKKTPDDERGRPRLQLVAVLNPSQLISQIFSSKPVYPGISQTKFVDLLGEAERARFLAWTPMVDVYYDSHVDWS</sequence>
<dbReference type="RefSeq" id="XP_067474853.1">
    <property type="nucleotide sequence ID" value="XM_067623107.1"/>
</dbReference>
<dbReference type="OMA" id="SWRRMWP"/>
<dbReference type="Gene3D" id="1.20.1280.50">
    <property type="match status" value="1"/>
</dbReference>
<evidence type="ECO:0000313" key="3">
    <source>
        <dbReference type="Proteomes" id="UP000184499"/>
    </source>
</evidence>